<dbReference type="Pfam" id="PF13561">
    <property type="entry name" value="adh_short_C2"/>
    <property type="match status" value="1"/>
</dbReference>
<organism evidence="3 4">
    <name type="scientific">Oceanirhabdus seepicola</name>
    <dbReference type="NCBI Taxonomy" id="2828781"/>
    <lineage>
        <taxon>Bacteria</taxon>
        <taxon>Bacillati</taxon>
        <taxon>Bacillota</taxon>
        <taxon>Clostridia</taxon>
        <taxon>Eubacteriales</taxon>
        <taxon>Clostridiaceae</taxon>
        <taxon>Oceanirhabdus</taxon>
    </lineage>
</organism>
<dbReference type="Proteomes" id="UP001056429">
    <property type="component" value="Unassembled WGS sequence"/>
</dbReference>
<dbReference type="FunFam" id="3.40.50.720:FF:000084">
    <property type="entry name" value="Short-chain dehydrogenase reductase"/>
    <property type="match status" value="1"/>
</dbReference>
<keyword evidence="2" id="KW-0560">Oxidoreductase</keyword>
<accession>A0A9J6NUW7</accession>
<dbReference type="PRINTS" id="PR00080">
    <property type="entry name" value="SDRFAMILY"/>
</dbReference>
<dbReference type="PANTHER" id="PTHR42760">
    <property type="entry name" value="SHORT-CHAIN DEHYDROGENASES/REDUCTASES FAMILY MEMBER"/>
    <property type="match status" value="1"/>
</dbReference>
<comment type="similarity">
    <text evidence="1">Belongs to the short-chain dehydrogenases/reductases (SDR) family.</text>
</comment>
<evidence type="ECO:0000313" key="4">
    <source>
        <dbReference type="Proteomes" id="UP001056429"/>
    </source>
</evidence>
<reference evidence="3" key="1">
    <citation type="journal article" date="2021" name="mSystems">
        <title>Bacteria and Archaea Synergistically Convert Glycine Betaine to Biogenic Methane in the Formosa Cold Seep of the South China Sea.</title>
        <authorList>
            <person name="Li L."/>
            <person name="Zhang W."/>
            <person name="Zhang S."/>
            <person name="Song L."/>
            <person name="Sun Q."/>
            <person name="Zhang H."/>
            <person name="Xiang H."/>
            <person name="Dong X."/>
        </authorList>
    </citation>
    <scope>NUCLEOTIDE SEQUENCE</scope>
    <source>
        <strain evidence="3">ZWT</strain>
    </source>
</reference>
<keyword evidence="4" id="KW-1185">Reference proteome</keyword>
<evidence type="ECO:0000256" key="2">
    <source>
        <dbReference type="ARBA" id="ARBA00023002"/>
    </source>
</evidence>
<evidence type="ECO:0000256" key="1">
    <source>
        <dbReference type="ARBA" id="ARBA00006484"/>
    </source>
</evidence>
<dbReference type="InterPro" id="IPR036291">
    <property type="entry name" value="NAD(P)-bd_dom_sf"/>
</dbReference>
<evidence type="ECO:0000313" key="3">
    <source>
        <dbReference type="EMBL" id="MCM1988266.1"/>
    </source>
</evidence>
<protein>
    <submittedName>
        <fullName evidence="3">SDR family oxidoreductase</fullName>
    </submittedName>
</protein>
<dbReference type="PROSITE" id="PS00061">
    <property type="entry name" value="ADH_SHORT"/>
    <property type="match status" value="1"/>
</dbReference>
<reference evidence="3" key="2">
    <citation type="submission" date="2021-04" db="EMBL/GenBank/DDBJ databases">
        <authorList>
            <person name="Dong X."/>
        </authorList>
    </citation>
    <scope>NUCLEOTIDE SEQUENCE</scope>
    <source>
        <strain evidence="3">ZWT</strain>
    </source>
</reference>
<dbReference type="SUPFAM" id="SSF51735">
    <property type="entry name" value="NAD(P)-binding Rossmann-fold domains"/>
    <property type="match status" value="1"/>
</dbReference>
<dbReference type="InterPro" id="IPR002347">
    <property type="entry name" value="SDR_fam"/>
</dbReference>
<gene>
    <name evidence="3" type="ORF">KDK92_00825</name>
</gene>
<dbReference type="GO" id="GO:0008206">
    <property type="term" value="P:bile acid metabolic process"/>
    <property type="evidence" value="ECO:0007669"/>
    <property type="project" value="UniProtKB-ARBA"/>
</dbReference>
<comment type="caution">
    <text evidence="3">The sequence shown here is derived from an EMBL/GenBank/DDBJ whole genome shotgun (WGS) entry which is preliminary data.</text>
</comment>
<dbReference type="Gene3D" id="3.40.50.720">
    <property type="entry name" value="NAD(P)-binding Rossmann-like Domain"/>
    <property type="match status" value="1"/>
</dbReference>
<dbReference type="PRINTS" id="PR00081">
    <property type="entry name" value="GDHRDH"/>
</dbReference>
<name>A0A9J6NUW7_9CLOT</name>
<dbReference type="RefSeq" id="WP_250857122.1">
    <property type="nucleotide sequence ID" value="NZ_JAGSOJ010000001.1"/>
</dbReference>
<dbReference type="PANTHER" id="PTHR42760:SF115">
    <property type="entry name" value="3-OXOACYL-[ACYL-CARRIER-PROTEIN] REDUCTASE FABG"/>
    <property type="match status" value="1"/>
</dbReference>
<proteinExistence type="inferred from homology"/>
<dbReference type="GO" id="GO:0016616">
    <property type="term" value="F:oxidoreductase activity, acting on the CH-OH group of donors, NAD or NADP as acceptor"/>
    <property type="evidence" value="ECO:0007669"/>
    <property type="project" value="TreeGrafter"/>
</dbReference>
<dbReference type="EMBL" id="JAGSOJ010000001">
    <property type="protein sequence ID" value="MCM1988266.1"/>
    <property type="molecule type" value="Genomic_DNA"/>
</dbReference>
<sequence length="257" mass="27511">MSNVFDMFKLDGKVALITGSATGIGQAIAVALAEAGADIVGIYNRTSPEETKRLVEQVGRKYHAIQCNLVNDLSKCQQVIDEVVEKFGKLDILVNSSGSSFNKKPEDIEYSEYEFIINLNQNSVFLLCQAAGKQFIKQGTGGKIINIASLATFRGQPNGLPYSASKHALAGITKSLAAAWADKNINVNGIAPGLTITPMTEGILTMDSLKEELMSKLPAKRFGYADDMKGIALYLASPASDFCNGVVIPVDGGQLAW</sequence>
<dbReference type="AlphaFoldDB" id="A0A9J6NUW7"/>
<dbReference type="InterPro" id="IPR020904">
    <property type="entry name" value="Sc_DH/Rdtase_CS"/>
</dbReference>